<sequence length="215" mass="22740">MRKRLVTRMTGIAALCALLMTPLTTATANAAAAPAAGAASAAPQFAEIGAVPVPDSVRADLSAALTRAERQRAAQPSDIQSQNVCYAVSISNHPNNGWTSAECNATILGDYRNQIEAIEIIVSPDVGEVGYDTHIENIGWQGYRYNGAVAGTVGSALRMEAFRVWLVGSSNPDLHINYNVYLPDFNGWQRPAAIDGQVAGTTGASEPITALWINI</sequence>
<feature type="signal peptide" evidence="1">
    <location>
        <begin position="1"/>
        <end position="30"/>
    </location>
</feature>
<dbReference type="InterPro" id="IPR006637">
    <property type="entry name" value="ChW"/>
</dbReference>
<feature type="chain" id="PRO_5017636879" evidence="1">
    <location>
        <begin position="31"/>
        <end position="215"/>
    </location>
</feature>
<keyword evidence="3" id="KW-1185">Reference proteome</keyword>
<comment type="caution">
    <text evidence="2">The sequence shown here is derived from an EMBL/GenBank/DDBJ whole genome shotgun (WGS) entry which is preliminary data.</text>
</comment>
<keyword evidence="1" id="KW-0732">Signal</keyword>
<dbReference type="AlphaFoldDB" id="A0A3E0GV03"/>
<dbReference type="OrthoDB" id="3444343at2"/>
<proteinExistence type="predicted"/>
<dbReference type="RefSeq" id="WP_116181594.1">
    <property type="nucleotide sequence ID" value="NZ_CP144375.1"/>
</dbReference>
<dbReference type="EMBL" id="QUNO01000028">
    <property type="protein sequence ID" value="REH27757.1"/>
    <property type="molecule type" value="Genomic_DNA"/>
</dbReference>
<reference evidence="2 3" key="1">
    <citation type="submission" date="2018-08" db="EMBL/GenBank/DDBJ databases">
        <title>Genomic Encyclopedia of Archaeal and Bacterial Type Strains, Phase II (KMG-II): from individual species to whole genera.</title>
        <authorList>
            <person name="Goeker M."/>
        </authorList>
    </citation>
    <scope>NUCLEOTIDE SEQUENCE [LARGE SCALE GENOMIC DNA]</scope>
    <source>
        <strain evidence="2 3">DSM 45791</strain>
    </source>
</reference>
<name>A0A3E0GV03_9PSEU</name>
<gene>
    <name evidence="2" type="ORF">BCF44_12861</name>
</gene>
<dbReference type="Pfam" id="PF07538">
    <property type="entry name" value="ChW"/>
    <property type="match status" value="2"/>
</dbReference>
<accession>A0A3E0GV03</accession>
<evidence type="ECO:0000256" key="1">
    <source>
        <dbReference type="SAM" id="SignalP"/>
    </source>
</evidence>
<dbReference type="SMART" id="SM00728">
    <property type="entry name" value="ChW"/>
    <property type="match status" value="1"/>
</dbReference>
<evidence type="ECO:0000313" key="3">
    <source>
        <dbReference type="Proteomes" id="UP000256269"/>
    </source>
</evidence>
<organism evidence="2 3">
    <name type="scientific">Kutzneria buriramensis</name>
    <dbReference type="NCBI Taxonomy" id="1045776"/>
    <lineage>
        <taxon>Bacteria</taxon>
        <taxon>Bacillati</taxon>
        <taxon>Actinomycetota</taxon>
        <taxon>Actinomycetes</taxon>
        <taxon>Pseudonocardiales</taxon>
        <taxon>Pseudonocardiaceae</taxon>
        <taxon>Kutzneria</taxon>
    </lineage>
</organism>
<protein>
    <submittedName>
        <fullName evidence="2">Hydrophobic W protein</fullName>
    </submittedName>
</protein>
<dbReference type="Proteomes" id="UP000256269">
    <property type="component" value="Unassembled WGS sequence"/>
</dbReference>
<evidence type="ECO:0000313" key="2">
    <source>
        <dbReference type="EMBL" id="REH27757.1"/>
    </source>
</evidence>